<dbReference type="Pfam" id="PF02141">
    <property type="entry name" value="DENN"/>
    <property type="match status" value="1"/>
</dbReference>
<keyword evidence="4" id="KW-1185">Reference proteome</keyword>
<dbReference type="PANTHER" id="PTHR15288:SF0">
    <property type="entry name" value="UDENN DOMAIN-CONTAINING PROTEIN"/>
    <property type="match status" value="1"/>
</dbReference>
<reference evidence="3" key="2">
    <citation type="submission" date="2023-05" db="EMBL/GenBank/DDBJ databases">
        <authorList>
            <person name="Fouks B."/>
        </authorList>
    </citation>
    <scope>NUCLEOTIDE SEQUENCE</scope>
    <source>
        <strain evidence="3">Stay&amp;Tobe</strain>
        <tissue evidence="3">Testes</tissue>
    </source>
</reference>
<dbReference type="EMBL" id="JASPKZ010003792">
    <property type="protein sequence ID" value="KAJ9593008.1"/>
    <property type="molecule type" value="Genomic_DNA"/>
</dbReference>
<dbReference type="SMART" id="SM00800">
    <property type="entry name" value="uDENN"/>
    <property type="match status" value="1"/>
</dbReference>
<feature type="region of interest" description="Disordered" evidence="1">
    <location>
        <begin position="71"/>
        <end position="94"/>
    </location>
</feature>
<evidence type="ECO:0000313" key="4">
    <source>
        <dbReference type="Proteomes" id="UP001233999"/>
    </source>
</evidence>
<gene>
    <name evidence="3" type="ORF">L9F63_015327</name>
</gene>
<dbReference type="InterPro" id="IPR005113">
    <property type="entry name" value="uDENN_dom"/>
</dbReference>
<feature type="domain" description="UDENN" evidence="2">
    <location>
        <begin position="127"/>
        <end position="526"/>
    </location>
</feature>
<dbReference type="PROSITE" id="PS50211">
    <property type="entry name" value="DENN"/>
    <property type="match status" value="1"/>
</dbReference>
<dbReference type="SMART" id="SM00801">
    <property type="entry name" value="dDENN"/>
    <property type="match status" value="1"/>
</dbReference>
<dbReference type="Gene3D" id="3.30.450.200">
    <property type="match status" value="1"/>
</dbReference>
<dbReference type="SMART" id="SM00799">
    <property type="entry name" value="DENN"/>
    <property type="match status" value="1"/>
</dbReference>
<organism evidence="3 4">
    <name type="scientific">Diploptera punctata</name>
    <name type="common">Pacific beetle cockroach</name>
    <dbReference type="NCBI Taxonomy" id="6984"/>
    <lineage>
        <taxon>Eukaryota</taxon>
        <taxon>Metazoa</taxon>
        <taxon>Ecdysozoa</taxon>
        <taxon>Arthropoda</taxon>
        <taxon>Hexapoda</taxon>
        <taxon>Insecta</taxon>
        <taxon>Pterygota</taxon>
        <taxon>Neoptera</taxon>
        <taxon>Polyneoptera</taxon>
        <taxon>Dictyoptera</taxon>
        <taxon>Blattodea</taxon>
        <taxon>Blaberoidea</taxon>
        <taxon>Blaberidae</taxon>
        <taxon>Diplopterinae</taxon>
        <taxon>Diploptera</taxon>
    </lineage>
</organism>
<name>A0AAD8EJY3_DIPPU</name>
<accession>A0AAD8EJY3</accession>
<feature type="region of interest" description="Disordered" evidence="1">
    <location>
        <begin position="1"/>
        <end position="35"/>
    </location>
</feature>
<dbReference type="Gene3D" id="3.40.50.11500">
    <property type="match status" value="1"/>
</dbReference>
<feature type="non-terminal residue" evidence="3">
    <location>
        <position position="526"/>
    </location>
</feature>
<dbReference type="InterPro" id="IPR037516">
    <property type="entry name" value="Tripartite_DENN"/>
</dbReference>
<dbReference type="InterPro" id="IPR043153">
    <property type="entry name" value="DENN_C"/>
</dbReference>
<dbReference type="Pfam" id="PF03456">
    <property type="entry name" value="uDENN"/>
    <property type="match status" value="1"/>
</dbReference>
<feature type="compositionally biased region" description="Polar residues" evidence="1">
    <location>
        <begin position="77"/>
        <end position="92"/>
    </location>
</feature>
<dbReference type="AlphaFoldDB" id="A0AAD8EJY3"/>
<dbReference type="FunFam" id="3.40.50.11500:FF:000004">
    <property type="entry name" value="DENN domain-containing protein 2C isoform X1"/>
    <property type="match status" value="1"/>
</dbReference>
<comment type="caution">
    <text evidence="3">The sequence shown here is derived from an EMBL/GenBank/DDBJ whole genome shotgun (WGS) entry which is preliminary data.</text>
</comment>
<dbReference type="Proteomes" id="UP001233999">
    <property type="component" value="Unassembled WGS sequence"/>
</dbReference>
<reference evidence="3" key="1">
    <citation type="journal article" date="2023" name="IScience">
        <title>Live-bearing cockroach genome reveals convergent evolutionary mechanisms linked to viviparity in insects and beyond.</title>
        <authorList>
            <person name="Fouks B."/>
            <person name="Harrison M.C."/>
            <person name="Mikhailova A.A."/>
            <person name="Marchal E."/>
            <person name="English S."/>
            <person name="Carruthers M."/>
            <person name="Jennings E.C."/>
            <person name="Chiamaka E.L."/>
            <person name="Frigard R.A."/>
            <person name="Pippel M."/>
            <person name="Attardo G.M."/>
            <person name="Benoit J.B."/>
            <person name="Bornberg-Bauer E."/>
            <person name="Tobe S.S."/>
        </authorList>
    </citation>
    <scope>NUCLEOTIDE SEQUENCE</scope>
    <source>
        <strain evidence="3">Stay&amp;Tobe</strain>
    </source>
</reference>
<protein>
    <recommendedName>
        <fullName evidence="2">UDENN domain-containing protein</fullName>
    </recommendedName>
</protein>
<evidence type="ECO:0000259" key="2">
    <source>
        <dbReference type="PROSITE" id="PS50211"/>
    </source>
</evidence>
<dbReference type="InterPro" id="IPR001194">
    <property type="entry name" value="cDENN_dom"/>
</dbReference>
<evidence type="ECO:0000256" key="1">
    <source>
        <dbReference type="SAM" id="MobiDB-lite"/>
    </source>
</evidence>
<dbReference type="InterPro" id="IPR005112">
    <property type="entry name" value="dDENN_dom"/>
</dbReference>
<dbReference type="InterPro" id="IPR051942">
    <property type="entry name" value="DENN_domain_containing_2"/>
</dbReference>
<evidence type="ECO:0000313" key="3">
    <source>
        <dbReference type="EMBL" id="KAJ9593008.1"/>
    </source>
</evidence>
<dbReference type="PANTHER" id="PTHR15288">
    <property type="entry name" value="DENN DOMAIN-CONTAINING PROTEIN 2"/>
    <property type="match status" value="1"/>
</dbReference>
<proteinExistence type="predicted"/>
<feature type="compositionally biased region" description="Low complexity" evidence="1">
    <location>
        <begin position="25"/>
        <end position="35"/>
    </location>
</feature>
<dbReference type="Pfam" id="PF03455">
    <property type="entry name" value="dDENN"/>
    <property type="match status" value="1"/>
</dbReference>
<sequence length="526" mass="58193">VQLLMNQAFGTPLQGVPTGPLELGSSDSESMASSPDDGGFVMVFPDPSTCPVPLSSDNTKVGLTAAKCMESSDVGEDTSSTNSAEQQEQMTRLSEERKVYVRRVSSRMYHRVRSTSTTPSAFPHLFQCILLVGLNLDSGDKKVKVPYIKTKYPLDADVPPHIEHLCFPDAKDWPPPVSNTSSVTGASSIDEQSYSLVITSETGGRRFGYCRRVLPEGSNICLPLAYCIISPFRASGFYYKILAELESRHGQPEWLQAAFIKELYSCQFPAPGQGLRLSTANTSYNTAGPVCSMVTTVVRRPLDSRLEERDLTQLFSALPVPVLLQLFGSLLLERKVILISNSLSRLSSCVEALQSILYPFSWQHTLIPVLPTSLLDICLSPTPYIVGILRGRDASAIPGPIDESLMIDLDEARILQGVGDEASILPTRLRRCLKVALQLVTNTTQPRDASRNVLISEAFVRMFVEVCGHYRNHIVTQQDGLKVFEKESFIKAVTSQSMRLFLEWFTETAMFCAFMESHLEVESDVR</sequence>
<feature type="non-terminal residue" evidence="3">
    <location>
        <position position="1"/>
    </location>
</feature>